<organism evidence="3 4">
    <name type="scientific">Sphingomonas xinjiangensis</name>
    <dbReference type="NCBI Taxonomy" id="643568"/>
    <lineage>
        <taxon>Bacteria</taxon>
        <taxon>Pseudomonadati</taxon>
        <taxon>Pseudomonadota</taxon>
        <taxon>Alphaproteobacteria</taxon>
        <taxon>Sphingomonadales</taxon>
        <taxon>Sphingomonadaceae</taxon>
        <taxon>Sphingomonas</taxon>
    </lineage>
</organism>
<gene>
    <name evidence="3" type="ORF">FHT02_003108</name>
</gene>
<dbReference type="GO" id="GO:0050126">
    <property type="term" value="F:N-carbamoylputrescine amidase activity"/>
    <property type="evidence" value="ECO:0007669"/>
    <property type="project" value="UniProtKB-EC"/>
</dbReference>
<dbReference type="InterPro" id="IPR003010">
    <property type="entry name" value="C-N_Hydrolase"/>
</dbReference>
<evidence type="ECO:0000313" key="3">
    <source>
        <dbReference type="EMBL" id="MBB5711856.1"/>
    </source>
</evidence>
<proteinExistence type="predicted"/>
<name>A0A840YNK2_9SPHN</name>
<evidence type="ECO:0000313" key="4">
    <source>
        <dbReference type="Proteomes" id="UP000527143"/>
    </source>
</evidence>
<dbReference type="Gene3D" id="3.60.110.10">
    <property type="entry name" value="Carbon-nitrogen hydrolase"/>
    <property type="match status" value="1"/>
</dbReference>
<dbReference type="SUPFAM" id="SSF56317">
    <property type="entry name" value="Carbon-nitrogen hydrolase"/>
    <property type="match status" value="1"/>
</dbReference>
<dbReference type="InterPro" id="IPR050345">
    <property type="entry name" value="Aliph_Amidase/BUP"/>
</dbReference>
<sequence length="261" mass="28309">MEQAVKRVAVVQWPDRLAVGDHSWITIRAAVTAAQPDILVTNELPFGSWLASRPSFVAGLARQSILDHDAGLEALMALGLPAVVSSRPVQEGGRLANEAVLIDSREVRGFHRKQYFPQEEGWHEAEWYRTEARDFATVTASGLRVGVLLCTEAMFNEHARAYGRSGAQLIAIPRATGSSHEAWHLAARMAALVSGCYVASSNRVGSGTRGGPTFGGEGFAYGPDGSLLGTTTSERPMLTFELDPAKVLEARTEYPRYVAER</sequence>
<evidence type="ECO:0000256" key="1">
    <source>
        <dbReference type="ARBA" id="ARBA00022801"/>
    </source>
</evidence>
<comment type="caution">
    <text evidence="3">The sequence shown here is derived from an EMBL/GenBank/DDBJ whole genome shotgun (WGS) entry which is preliminary data.</text>
</comment>
<keyword evidence="1 3" id="KW-0378">Hydrolase</keyword>
<protein>
    <submittedName>
        <fullName evidence="3">N-carbamoylputrescine amidase</fullName>
        <ecNumber evidence="3">3.5.1.53</ecNumber>
    </submittedName>
</protein>
<dbReference type="CDD" id="cd07197">
    <property type="entry name" value="nitrilase"/>
    <property type="match status" value="1"/>
</dbReference>
<dbReference type="PROSITE" id="PS50263">
    <property type="entry name" value="CN_HYDROLASE"/>
    <property type="match status" value="1"/>
</dbReference>
<dbReference type="Pfam" id="PF00795">
    <property type="entry name" value="CN_hydrolase"/>
    <property type="match status" value="1"/>
</dbReference>
<accession>A0A840YNK2</accession>
<dbReference type="RefSeq" id="WP_184089403.1">
    <property type="nucleotide sequence ID" value="NZ_JACIJF010000010.1"/>
</dbReference>
<reference evidence="3 4" key="1">
    <citation type="submission" date="2020-08" db="EMBL/GenBank/DDBJ databases">
        <title>Genomic Encyclopedia of Type Strains, Phase IV (KMG-IV): sequencing the most valuable type-strain genomes for metagenomic binning, comparative biology and taxonomic classification.</title>
        <authorList>
            <person name="Goeker M."/>
        </authorList>
    </citation>
    <scope>NUCLEOTIDE SEQUENCE [LARGE SCALE GENOMIC DNA]</scope>
    <source>
        <strain evidence="3 4">DSM 26736</strain>
    </source>
</reference>
<keyword evidence="4" id="KW-1185">Reference proteome</keyword>
<feature type="domain" description="CN hydrolase" evidence="2">
    <location>
        <begin position="1"/>
        <end position="244"/>
    </location>
</feature>
<dbReference type="PANTHER" id="PTHR43674:SF2">
    <property type="entry name" value="BETA-UREIDOPROPIONASE"/>
    <property type="match status" value="1"/>
</dbReference>
<dbReference type="EC" id="3.5.1.53" evidence="3"/>
<evidence type="ECO:0000259" key="2">
    <source>
        <dbReference type="PROSITE" id="PS50263"/>
    </source>
</evidence>
<dbReference type="PANTHER" id="PTHR43674">
    <property type="entry name" value="NITRILASE C965.09-RELATED"/>
    <property type="match status" value="1"/>
</dbReference>
<dbReference type="EMBL" id="JACIJF010000010">
    <property type="protein sequence ID" value="MBB5711856.1"/>
    <property type="molecule type" value="Genomic_DNA"/>
</dbReference>
<dbReference type="AlphaFoldDB" id="A0A840YNK2"/>
<dbReference type="InterPro" id="IPR036526">
    <property type="entry name" value="C-N_Hydrolase_sf"/>
</dbReference>
<dbReference type="Proteomes" id="UP000527143">
    <property type="component" value="Unassembled WGS sequence"/>
</dbReference>